<dbReference type="Gene3D" id="3.40.190.10">
    <property type="entry name" value="Periplasmic binding protein-like II"/>
    <property type="match status" value="1"/>
</dbReference>
<evidence type="ECO:0000313" key="2">
    <source>
        <dbReference type="EMBL" id="PCE30742.1"/>
    </source>
</evidence>
<dbReference type="Pfam" id="PF00496">
    <property type="entry name" value="SBP_bac_5"/>
    <property type="match status" value="1"/>
</dbReference>
<dbReference type="Gene3D" id="3.90.76.10">
    <property type="entry name" value="Dipeptide-binding Protein, Domain 1"/>
    <property type="match status" value="1"/>
</dbReference>
<dbReference type="PANTHER" id="PTHR30290">
    <property type="entry name" value="PERIPLASMIC BINDING COMPONENT OF ABC TRANSPORTER"/>
    <property type="match status" value="1"/>
</dbReference>
<dbReference type="InterPro" id="IPR039424">
    <property type="entry name" value="SBP_5"/>
</dbReference>
<sequence length="526" mass="58310">MNTRHLSAPDPVLVVGKRIDDIYSLDPAVAAEFTAGEIIHNLYDRLFSPPREGSAERIGVAEHWRASDDLRSLTVTLRAGVRFQSGRPLGADDVVHSLTRAVMLGREPGVPFRTLGWHPDNVGEMVTATGPLTVVLRFPAPVSFDLARGCLSSRGASIVDRVEIASHARDGDWGSGWLASHSAGSGPFALIHCRPGDEVELARHDGYWHRPAGIRGVRYRHLPDPQTQLEHLSSGEIDVARDLTTSQLATLEHDEACTLVRSQKRTLFYLALNQQVEPYTHPLVRAALRRLIDHHGIEQEILAGRFERNHAMWADDHPSRFPADRFRLDVEDAKHMLAEAGYPEGFVVFLNIIDAPDYIRIGESLMRTFAQARITVRLTIASQSAESRLYQQRRHDAILIRWAPDFDDPHAAAMFFALNPDNGDDSAYRTAAWRCRWVDAGLNRAVLDAARQSDEQERIAAYRRIDEALAADGPFIFLFRQIDCAAVSTRFDGLTLGPLDDTASYAAVKAHPGVPAIAPETAGPDC</sequence>
<dbReference type="Gene3D" id="3.10.105.10">
    <property type="entry name" value="Dipeptide-binding Protein, Domain 3"/>
    <property type="match status" value="1"/>
</dbReference>
<dbReference type="GO" id="GO:0030288">
    <property type="term" value="C:outer membrane-bounded periplasmic space"/>
    <property type="evidence" value="ECO:0007669"/>
    <property type="project" value="UniProtKB-ARBA"/>
</dbReference>
<dbReference type="GO" id="GO:0043190">
    <property type="term" value="C:ATP-binding cassette (ABC) transporter complex"/>
    <property type="evidence" value="ECO:0007669"/>
    <property type="project" value="InterPro"/>
</dbReference>
<dbReference type="CDD" id="cd08512">
    <property type="entry name" value="PBP2_NikA_DppA_OppA_like_7"/>
    <property type="match status" value="1"/>
</dbReference>
<dbReference type="SUPFAM" id="SSF53850">
    <property type="entry name" value="Periplasmic binding protein-like II"/>
    <property type="match status" value="1"/>
</dbReference>
<dbReference type="RefSeq" id="WP_084910210.1">
    <property type="nucleotide sequence ID" value="NZ_CP020739.1"/>
</dbReference>
<dbReference type="InterPro" id="IPR000914">
    <property type="entry name" value="SBP_5_dom"/>
</dbReference>
<accession>A0A2A4FDI8</accession>
<proteinExistence type="predicted"/>
<feature type="domain" description="Solute-binding protein family 5" evidence="1">
    <location>
        <begin position="59"/>
        <end position="421"/>
    </location>
</feature>
<name>A0A2A4FDI8_9BURK</name>
<dbReference type="InterPro" id="IPR030678">
    <property type="entry name" value="Peptide/Ni-bd"/>
</dbReference>
<protein>
    <recommendedName>
        <fullName evidence="1">Solute-binding protein family 5 domain-containing protein</fullName>
    </recommendedName>
</protein>
<gene>
    <name evidence="2" type="ORF">BZL54_19065</name>
</gene>
<comment type="caution">
    <text evidence="2">The sequence shown here is derived from an EMBL/GenBank/DDBJ whole genome shotgun (WGS) entry which is preliminary data.</text>
</comment>
<evidence type="ECO:0000259" key="1">
    <source>
        <dbReference type="Pfam" id="PF00496"/>
    </source>
</evidence>
<dbReference type="PIRSF" id="PIRSF002741">
    <property type="entry name" value="MppA"/>
    <property type="match status" value="1"/>
</dbReference>
<evidence type="ECO:0000313" key="3">
    <source>
        <dbReference type="Proteomes" id="UP000217994"/>
    </source>
</evidence>
<dbReference type="Proteomes" id="UP000217994">
    <property type="component" value="Unassembled WGS sequence"/>
</dbReference>
<dbReference type="GO" id="GO:0015833">
    <property type="term" value="P:peptide transport"/>
    <property type="evidence" value="ECO:0007669"/>
    <property type="project" value="TreeGrafter"/>
</dbReference>
<dbReference type="AlphaFoldDB" id="A0A2A4FDI8"/>
<reference evidence="2 3" key="1">
    <citation type="submission" date="2017-01" db="EMBL/GenBank/DDBJ databases">
        <title>Whole-Genome Shotgun Sequencing of Two beta-Proteobacterial Species in Search of the Bulgecin Biosynthetic Cluster.</title>
        <authorList>
            <person name="Horsman M.E."/>
            <person name="Marous D.R."/>
            <person name="Li R."/>
            <person name="Oliver R.A."/>
            <person name="Byun B."/>
            <person name="Emrich S.J."/>
            <person name="Boggess B."/>
            <person name="Townsend C.A."/>
            <person name="Mobashery S."/>
        </authorList>
    </citation>
    <scope>NUCLEOTIDE SEQUENCE [LARGE SCALE GENOMIC DNA]</scope>
    <source>
        <strain evidence="2 3">ATCC 31433</strain>
    </source>
</reference>
<dbReference type="GO" id="GO:1904680">
    <property type="term" value="F:peptide transmembrane transporter activity"/>
    <property type="evidence" value="ECO:0007669"/>
    <property type="project" value="TreeGrafter"/>
</dbReference>
<organism evidence="2 3">
    <name type="scientific">Burkholderia ubonensis subsp. mesacidophila</name>
    <dbReference type="NCBI Taxonomy" id="265293"/>
    <lineage>
        <taxon>Bacteria</taxon>
        <taxon>Pseudomonadati</taxon>
        <taxon>Pseudomonadota</taxon>
        <taxon>Betaproteobacteria</taxon>
        <taxon>Burkholderiales</taxon>
        <taxon>Burkholderiaceae</taxon>
        <taxon>Burkholderia</taxon>
        <taxon>Burkholderia cepacia complex</taxon>
    </lineage>
</organism>
<dbReference type="GeneID" id="69003281"/>
<dbReference type="EMBL" id="MTZU01000056">
    <property type="protein sequence ID" value="PCE30742.1"/>
    <property type="molecule type" value="Genomic_DNA"/>
</dbReference>